<reference evidence="1 2" key="1">
    <citation type="submission" date="2018-01" db="EMBL/GenBank/DDBJ databases">
        <title>The whole genome sequencing and assembly of Fervidobacterium changbaicum CBS-1 strain.</title>
        <authorList>
            <person name="Kim J.-Y."/>
            <person name="Park M.-K."/>
            <person name="Yi H."/>
            <person name="Bahn Y.-S."/>
            <person name="Kim J.F."/>
            <person name="Lee D.-W."/>
        </authorList>
    </citation>
    <scope>NUCLEOTIDE SEQUENCE [LARGE SCALE GENOMIC DNA]</scope>
    <source>
        <strain evidence="1 2">CBS-1</strain>
    </source>
</reference>
<dbReference type="EMBL" id="CP026721">
    <property type="protein sequence ID" value="QAV33202.1"/>
    <property type="molecule type" value="Genomic_DNA"/>
</dbReference>
<name>A0AAE5XBG4_9BACT</name>
<sequence>MKGQNRTGRKPKLTDAQIATLYVLSYVISSPVFKVARLLGEIIKHLSKRTNTKRTQVTAAVAEV</sequence>
<organism evidence="1 2">
    <name type="scientific">Fervidobacterium changbaicum</name>
    <dbReference type="NCBI Taxonomy" id="310769"/>
    <lineage>
        <taxon>Bacteria</taxon>
        <taxon>Thermotogati</taxon>
        <taxon>Thermotogota</taxon>
        <taxon>Thermotogae</taxon>
        <taxon>Thermotogales</taxon>
        <taxon>Fervidobacteriaceae</taxon>
        <taxon>Fervidobacterium</taxon>
    </lineage>
</organism>
<accession>A0AAE5XBG4</accession>
<proteinExistence type="predicted"/>
<evidence type="ECO:0000313" key="1">
    <source>
        <dbReference type="EMBL" id="QAV33202.1"/>
    </source>
</evidence>
<protein>
    <submittedName>
        <fullName evidence="1">Uncharacterized protein</fullName>
    </submittedName>
</protein>
<gene>
    <name evidence="1" type="ORF">CBS1_05315</name>
</gene>
<keyword evidence="2" id="KW-1185">Reference proteome</keyword>
<dbReference type="AlphaFoldDB" id="A0AAE5XBG4"/>
<evidence type="ECO:0000313" key="2">
    <source>
        <dbReference type="Proteomes" id="UP000288947"/>
    </source>
</evidence>
<dbReference type="RefSeq" id="WP_033192124.1">
    <property type="nucleotide sequence ID" value="NZ_CP026721.1"/>
</dbReference>
<dbReference type="Proteomes" id="UP000288947">
    <property type="component" value="Chromosome"/>
</dbReference>